<evidence type="ECO:0000313" key="8">
    <source>
        <dbReference type="EMBL" id="KAE8165325.1"/>
    </source>
</evidence>
<gene>
    <name evidence="8" type="ORF">BDV40DRAFT_72614</name>
</gene>
<evidence type="ECO:0000313" key="9">
    <source>
        <dbReference type="Proteomes" id="UP000326950"/>
    </source>
</evidence>
<accession>A0A5N6V2Y4</accession>
<feature type="domain" description="tRNA(Ile)-lysidine/2-thiocytidine synthase N-terminal" evidence="7">
    <location>
        <begin position="42"/>
        <end position="261"/>
    </location>
</feature>
<reference evidence="8 9" key="1">
    <citation type="submission" date="2019-04" db="EMBL/GenBank/DDBJ databases">
        <title>Friends and foes A comparative genomics study of 23 Aspergillus species from section Flavi.</title>
        <authorList>
            <consortium name="DOE Joint Genome Institute"/>
            <person name="Kjaerbolling I."/>
            <person name="Vesth T."/>
            <person name="Frisvad J.C."/>
            <person name="Nybo J.L."/>
            <person name="Theobald S."/>
            <person name="Kildgaard S."/>
            <person name="Isbrandt T."/>
            <person name="Kuo A."/>
            <person name="Sato A."/>
            <person name="Lyhne E.K."/>
            <person name="Kogle M.E."/>
            <person name="Wiebenga A."/>
            <person name="Kun R.S."/>
            <person name="Lubbers R.J."/>
            <person name="Makela M.R."/>
            <person name="Barry K."/>
            <person name="Chovatia M."/>
            <person name="Clum A."/>
            <person name="Daum C."/>
            <person name="Haridas S."/>
            <person name="He G."/>
            <person name="LaButti K."/>
            <person name="Lipzen A."/>
            <person name="Mondo S."/>
            <person name="Riley R."/>
            <person name="Salamov A."/>
            <person name="Simmons B.A."/>
            <person name="Magnuson J.K."/>
            <person name="Henrissat B."/>
            <person name="Mortensen U.H."/>
            <person name="Larsen T.O."/>
            <person name="Devries R.P."/>
            <person name="Grigoriev I.V."/>
            <person name="Machida M."/>
            <person name="Baker S.E."/>
            <person name="Andersen M.R."/>
        </authorList>
    </citation>
    <scope>NUCLEOTIDE SEQUENCE [LARGE SCALE GENOMIC DNA]</scope>
    <source>
        <strain evidence="8 9">CBS 117626</strain>
    </source>
</reference>
<sequence>MAAFSLRRHTGTQAITASQSLESFQRVWLRSRVSRPFPRRLGLAVSGGADSMALAYLSKQWEKSRPNNMSVTAFVVDHKAREESTREANVVSQWLQDIGIKSEILELIWPESTKSPSKVTAFETHARRLRFQALGKACRDRQIEALLMGHHQDDTVETTLWRLCTGAKGAGLAGIPEVTRIPECHGIYGVSESGSSYTIPSGPQQSSNDTTISTGGILICRPLLPFPKSSLLATCHENNIPYVSDPTNFDPTLTPRNAIRSLLAKNKLPKALQGPSILSLINSSQSLLRNSTSLSNTLLTSCKIKHLNLPAGTITLTFPSKPIDPTSLLNTVPNNTKTKTNAKGNDKENQRIHQIKCLTLRRITDLLAPFPENHFPLRSFESFTDLVFPTQDQPDPKQRKPFTLGGVMFQPVKSKGDRDTISTEADPSTKGVNTWLLSRQPFMRNRLPTLRIEVPSSGLSAGYTSWKLWDNRFWVRFSITPEQGSHGAGVEVAQEASKEEVISLLVRPFQPSDLQVIRRVVDERGGRSEKQKRVDPALVELLDQLGQKAPGQTRFTLPLVVIEKGSSGFEYDLPVGLPTLDLWFPGTWESLQIPGRLRWEWMYKMIDNEPIKLMGWL</sequence>
<name>A0A5N6V2Y4_ASPTM</name>
<protein>
    <recommendedName>
        <fullName evidence="1">tRNA(Ile)-lysidine synthetase</fullName>
        <ecNumber evidence="1">6.3.4.19</ecNumber>
    </recommendedName>
</protein>
<dbReference type="SUPFAM" id="SSF52402">
    <property type="entry name" value="Adenine nucleotide alpha hydrolases-like"/>
    <property type="match status" value="1"/>
</dbReference>
<dbReference type="EC" id="6.3.4.19" evidence="1"/>
<keyword evidence="2" id="KW-0436">Ligase</keyword>
<proteinExistence type="inferred from homology"/>
<evidence type="ECO:0000256" key="6">
    <source>
        <dbReference type="ARBA" id="ARBA00048539"/>
    </source>
</evidence>
<evidence type="ECO:0000256" key="3">
    <source>
        <dbReference type="ARBA" id="ARBA00022694"/>
    </source>
</evidence>
<dbReference type="InterPro" id="IPR012795">
    <property type="entry name" value="tRNA_Ile_lys_synt_N"/>
</dbReference>
<evidence type="ECO:0000256" key="1">
    <source>
        <dbReference type="ARBA" id="ARBA00013267"/>
    </source>
</evidence>
<dbReference type="GO" id="GO:0032267">
    <property type="term" value="F:tRNA(Ile)-lysidine synthase activity"/>
    <property type="evidence" value="ECO:0007669"/>
    <property type="project" value="UniProtKB-EC"/>
</dbReference>
<dbReference type="GO" id="GO:0005524">
    <property type="term" value="F:ATP binding"/>
    <property type="evidence" value="ECO:0007669"/>
    <property type="project" value="UniProtKB-KW"/>
</dbReference>
<evidence type="ECO:0000259" key="7">
    <source>
        <dbReference type="Pfam" id="PF01171"/>
    </source>
</evidence>
<dbReference type="NCBIfam" id="TIGR02432">
    <property type="entry name" value="lysidine_TilS_N"/>
    <property type="match status" value="1"/>
</dbReference>
<dbReference type="GO" id="GO:0008033">
    <property type="term" value="P:tRNA processing"/>
    <property type="evidence" value="ECO:0007669"/>
    <property type="project" value="UniProtKB-KW"/>
</dbReference>
<organism evidence="8 9">
    <name type="scientific">Aspergillus tamarii</name>
    <dbReference type="NCBI Taxonomy" id="41984"/>
    <lineage>
        <taxon>Eukaryota</taxon>
        <taxon>Fungi</taxon>
        <taxon>Dikarya</taxon>
        <taxon>Ascomycota</taxon>
        <taxon>Pezizomycotina</taxon>
        <taxon>Eurotiomycetes</taxon>
        <taxon>Eurotiomycetidae</taxon>
        <taxon>Eurotiales</taxon>
        <taxon>Aspergillaceae</taxon>
        <taxon>Aspergillus</taxon>
        <taxon>Aspergillus subgen. Circumdati</taxon>
    </lineage>
</organism>
<evidence type="ECO:0000256" key="2">
    <source>
        <dbReference type="ARBA" id="ARBA00022598"/>
    </source>
</evidence>
<keyword evidence="5" id="KW-0067">ATP-binding</keyword>
<keyword evidence="3" id="KW-0819">tRNA processing</keyword>
<dbReference type="AlphaFoldDB" id="A0A5N6V2Y4"/>
<dbReference type="InterPro" id="IPR012094">
    <property type="entry name" value="tRNA_Ile_lys_synt"/>
</dbReference>
<dbReference type="EMBL" id="ML738601">
    <property type="protein sequence ID" value="KAE8165325.1"/>
    <property type="molecule type" value="Genomic_DNA"/>
</dbReference>
<dbReference type="Pfam" id="PF01171">
    <property type="entry name" value="ATP_bind_3"/>
    <property type="match status" value="1"/>
</dbReference>
<dbReference type="HAMAP" id="MF_01161">
    <property type="entry name" value="tRNA_Ile_lys_synt"/>
    <property type="match status" value="1"/>
</dbReference>
<evidence type="ECO:0000256" key="5">
    <source>
        <dbReference type="ARBA" id="ARBA00022840"/>
    </source>
</evidence>
<dbReference type="InterPro" id="IPR011063">
    <property type="entry name" value="TilS/TtcA_N"/>
</dbReference>
<dbReference type="Proteomes" id="UP000326950">
    <property type="component" value="Unassembled WGS sequence"/>
</dbReference>
<dbReference type="PANTHER" id="PTHR43033:SF1">
    <property type="entry name" value="TRNA(ILE)-LYSIDINE SYNTHASE-RELATED"/>
    <property type="match status" value="1"/>
</dbReference>
<keyword evidence="9" id="KW-1185">Reference proteome</keyword>
<evidence type="ECO:0000256" key="4">
    <source>
        <dbReference type="ARBA" id="ARBA00022741"/>
    </source>
</evidence>
<dbReference type="CDD" id="cd01992">
    <property type="entry name" value="TilS_N"/>
    <property type="match status" value="1"/>
</dbReference>
<dbReference type="OrthoDB" id="434144at2759"/>
<keyword evidence="4" id="KW-0547">Nucleotide-binding</keyword>
<dbReference type="InterPro" id="IPR014729">
    <property type="entry name" value="Rossmann-like_a/b/a_fold"/>
</dbReference>
<dbReference type="Gene3D" id="3.40.50.620">
    <property type="entry name" value="HUPs"/>
    <property type="match status" value="1"/>
</dbReference>
<comment type="catalytic activity">
    <reaction evidence="6">
        <text>cytidine(34) in tRNA(Ile2) + L-lysine + ATP = lysidine(34) in tRNA(Ile2) + AMP + diphosphate + H(+)</text>
        <dbReference type="Rhea" id="RHEA:43744"/>
        <dbReference type="Rhea" id="RHEA-COMP:10625"/>
        <dbReference type="Rhea" id="RHEA-COMP:10670"/>
        <dbReference type="ChEBI" id="CHEBI:15378"/>
        <dbReference type="ChEBI" id="CHEBI:30616"/>
        <dbReference type="ChEBI" id="CHEBI:32551"/>
        <dbReference type="ChEBI" id="CHEBI:33019"/>
        <dbReference type="ChEBI" id="CHEBI:82748"/>
        <dbReference type="ChEBI" id="CHEBI:83665"/>
        <dbReference type="ChEBI" id="CHEBI:456215"/>
        <dbReference type="EC" id="6.3.4.19"/>
    </reaction>
</comment>
<dbReference type="PANTHER" id="PTHR43033">
    <property type="entry name" value="TRNA(ILE)-LYSIDINE SYNTHASE-RELATED"/>
    <property type="match status" value="1"/>
</dbReference>